<feature type="transmembrane region" description="Helical" evidence="5">
    <location>
        <begin position="184"/>
        <end position="207"/>
    </location>
</feature>
<dbReference type="InterPro" id="IPR013525">
    <property type="entry name" value="ABC2_TM"/>
</dbReference>
<evidence type="ECO:0000256" key="4">
    <source>
        <dbReference type="ARBA" id="ARBA00023136"/>
    </source>
</evidence>
<evidence type="ECO:0000256" key="2">
    <source>
        <dbReference type="ARBA" id="ARBA00022692"/>
    </source>
</evidence>
<evidence type="ECO:0000313" key="7">
    <source>
        <dbReference type="EMBL" id="CED92537.1"/>
    </source>
</evidence>
<proteinExistence type="predicted"/>
<dbReference type="RefSeq" id="WP_210582126.1">
    <property type="nucleotide sequence ID" value="NZ_LK995542.1"/>
</dbReference>
<keyword evidence="2 5" id="KW-0812">Transmembrane</keyword>
<keyword evidence="3 5" id="KW-1133">Transmembrane helix</keyword>
<feature type="transmembrane region" description="Helical" evidence="5">
    <location>
        <begin position="294"/>
        <end position="312"/>
    </location>
</feature>
<protein>
    <submittedName>
        <fullName evidence="7">ABC-2 transporter protein</fullName>
    </submittedName>
</protein>
<comment type="subcellular location">
    <subcellularLocation>
        <location evidence="1">Membrane</location>
        <topology evidence="1">Multi-pass membrane protein</topology>
    </subcellularLocation>
</comment>
<organism evidence="7">
    <name type="scientific">Actinomyces succiniciruminis</name>
    <dbReference type="NCBI Taxonomy" id="1522002"/>
    <lineage>
        <taxon>Bacteria</taxon>
        <taxon>Bacillati</taxon>
        <taxon>Actinomycetota</taxon>
        <taxon>Actinomycetes</taxon>
        <taxon>Actinomycetales</taxon>
        <taxon>Actinomycetaceae</taxon>
        <taxon>Actinomyces</taxon>
    </lineage>
</organism>
<feature type="transmembrane region" description="Helical" evidence="5">
    <location>
        <begin position="18"/>
        <end position="37"/>
    </location>
</feature>
<feature type="domain" description="ABC-2 type transporter transmembrane" evidence="6">
    <location>
        <begin position="17"/>
        <end position="371"/>
    </location>
</feature>
<keyword evidence="4 5" id="KW-0472">Membrane</keyword>
<sequence length="382" mass="40987">MPTVFRYQVLRLLRDRILLLWTLGMPIALSLMFMMMFSGLEAGYAVDPIRIGIVHDDAYAAEAGLGGALDTVSADDAELRLLDPVAYDTAEQAEAAVRDGAVVGYIAVQSGTPVLHLSPEGNDLSTTPVLRAMLDTYVHSRDEITSLIAAGAPPADAAAAVQDRHAFTTEVQVTRVPGKPEVPYYFALLAFTSGMGMTIAVVAIREITAPSGPLAARRNLGALPRWRLLLGTLSAAWACTWACLVLAFIFMRFVVGVDFGPYTALCLVAIGVSSLMACAAGSVLGTFPRMPPGGVSAISCLLALFCGLYGTASQRLANAVELSAPLLSQLNPLWQATRCFYGLLYYDSLEPFTRSCAALAGMTVVFFMIAMIRMRRTNHEYL</sequence>
<evidence type="ECO:0000256" key="1">
    <source>
        <dbReference type="ARBA" id="ARBA00004141"/>
    </source>
</evidence>
<reference evidence="7" key="1">
    <citation type="submission" date="2014-07" db="EMBL/GenBank/DDBJ databases">
        <authorList>
            <person name="Zhang J.E."/>
            <person name="Yang H."/>
            <person name="Guo J."/>
            <person name="Deng Z."/>
            <person name="Luo H."/>
            <person name="Luo M."/>
            <person name="Zhao B."/>
        </authorList>
    </citation>
    <scope>NUCLEOTIDE SEQUENCE</scope>
    <source>
        <strain evidence="7">AM4</strain>
    </source>
</reference>
<feature type="transmembrane region" description="Helical" evidence="5">
    <location>
        <begin position="352"/>
        <end position="372"/>
    </location>
</feature>
<accession>A0A1L7REM4</accession>
<dbReference type="GO" id="GO:0140359">
    <property type="term" value="F:ABC-type transporter activity"/>
    <property type="evidence" value="ECO:0007669"/>
    <property type="project" value="InterPro"/>
</dbReference>
<evidence type="ECO:0000256" key="3">
    <source>
        <dbReference type="ARBA" id="ARBA00022989"/>
    </source>
</evidence>
<dbReference type="EMBL" id="LK995542">
    <property type="protein sequence ID" value="CED92537.1"/>
    <property type="molecule type" value="Genomic_DNA"/>
</dbReference>
<dbReference type="AlphaFoldDB" id="A0A1L7REM4"/>
<dbReference type="GO" id="GO:0016020">
    <property type="term" value="C:membrane"/>
    <property type="evidence" value="ECO:0007669"/>
    <property type="project" value="UniProtKB-SubCell"/>
</dbReference>
<evidence type="ECO:0000256" key="5">
    <source>
        <dbReference type="SAM" id="Phobius"/>
    </source>
</evidence>
<evidence type="ECO:0000259" key="6">
    <source>
        <dbReference type="Pfam" id="PF12698"/>
    </source>
</evidence>
<feature type="transmembrane region" description="Helical" evidence="5">
    <location>
        <begin position="228"/>
        <end position="250"/>
    </location>
</feature>
<feature type="transmembrane region" description="Helical" evidence="5">
    <location>
        <begin position="262"/>
        <end position="287"/>
    </location>
</feature>
<gene>
    <name evidence="7" type="ORF">AAM4_2705</name>
</gene>
<dbReference type="Pfam" id="PF12698">
    <property type="entry name" value="ABC2_membrane_3"/>
    <property type="match status" value="1"/>
</dbReference>
<name>A0A1L7REM4_9ACTO</name>